<dbReference type="GO" id="GO:1990133">
    <property type="term" value="C:molybdopterin adenylyltransferase complex"/>
    <property type="evidence" value="ECO:0007669"/>
    <property type="project" value="TreeGrafter"/>
</dbReference>
<dbReference type="OrthoDB" id="9800712at2"/>
<name>D5RMN5_9PROT</name>
<comment type="pathway">
    <text evidence="1">Cofactor biosynthesis; molybdopterin biosynthesis.</text>
</comment>
<accession>D5RMN5</accession>
<dbReference type="InterPro" id="IPR012675">
    <property type="entry name" value="Beta-grasp_dom_sf"/>
</dbReference>
<reference evidence="6 7" key="1">
    <citation type="submission" date="2010-04" db="EMBL/GenBank/DDBJ databases">
        <authorList>
            <person name="Qin X."/>
            <person name="Bachman B."/>
            <person name="Battles P."/>
            <person name="Bell A."/>
            <person name="Bess C."/>
            <person name="Bickham C."/>
            <person name="Chaboub L."/>
            <person name="Chen D."/>
            <person name="Coyle M."/>
            <person name="Deiros D.R."/>
            <person name="Dinh H."/>
            <person name="Forbes L."/>
            <person name="Fowler G."/>
            <person name="Francisco L."/>
            <person name="Fu Q."/>
            <person name="Gubbala S."/>
            <person name="Hale W."/>
            <person name="Han Y."/>
            <person name="Hemphill L."/>
            <person name="Highlander S.K."/>
            <person name="Hirani K."/>
            <person name="Hogues M."/>
            <person name="Jackson L."/>
            <person name="Jakkamsetti A."/>
            <person name="Javaid M."/>
            <person name="Jiang H."/>
            <person name="Korchina V."/>
            <person name="Kovar C."/>
            <person name="Lara F."/>
            <person name="Lee S."/>
            <person name="Mata R."/>
            <person name="Mathew T."/>
            <person name="Moen C."/>
            <person name="Morales K."/>
            <person name="Munidasa M."/>
            <person name="Nazareth L."/>
            <person name="Ngo R."/>
            <person name="Nguyen L."/>
            <person name="Okwuonu G."/>
            <person name="Ongeri F."/>
            <person name="Patil S."/>
            <person name="Petrosino J."/>
            <person name="Pham C."/>
            <person name="Pham P."/>
            <person name="Pu L.-L."/>
            <person name="Puazo M."/>
            <person name="Raj R."/>
            <person name="Reid J."/>
            <person name="Rouhana J."/>
            <person name="Saada N."/>
            <person name="Shang Y."/>
            <person name="Simmons D."/>
            <person name="Thornton R."/>
            <person name="Warren J."/>
            <person name="Weissenberger G."/>
            <person name="Zhang J."/>
            <person name="Zhang L."/>
            <person name="Zhou C."/>
            <person name="Zhu D."/>
            <person name="Muzny D."/>
            <person name="Worley K."/>
            <person name="Gibbs R."/>
        </authorList>
    </citation>
    <scope>NUCLEOTIDE SEQUENCE [LARGE SCALE GENOMIC DNA]</scope>
    <source>
        <strain evidence="6 7">ATCC 49957</strain>
    </source>
</reference>
<evidence type="ECO:0000313" key="6">
    <source>
        <dbReference type="EMBL" id="EFH11435.1"/>
    </source>
</evidence>
<evidence type="ECO:0000313" key="7">
    <source>
        <dbReference type="Proteomes" id="UP000005324"/>
    </source>
</evidence>
<dbReference type="AlphaFoldDB" id="D5RMN5"/>
<dbReference type="GO" id="GO:0000166">
    <property type="term" value="F:nucleotide binding"/>
    <property type="evidence" value="ECO:0007669"/>
    <property type="project" value="UniProtKB-KW"/>
</dbReference>
<proteinExistence type="inferred from homology"/>
<dbReference type="Pfam" id="PF02597">
    <property type="entry name" value="ThiS"/>
    <property type="match status" value="1"/>
</dbReference>
<dbReference type="Proteomes" id="UP000005324">
    <property type="component" value="Unassembled WGS sequence"/>
</dbReference>
<comment type="similarity">
    <text evidence="4">Belongs to the MoaD family.</text>
</comment>
<evidence type="ECO:0000256" key="3">
    <source>
        <dbReference type="ARBA" id="ARBA00023150"/>
    </source>
</evidence>
<dbReference type="HOGENOM" id="CLU_114601_4_0_5"/>
<dbReference type="FunFam" id="3.10.20.30:FF:000010">
    <property type="entry name" value="Molybdopterin synthase sulfur carrier subunit"/>
    <property type="match status" value="1"/>
</dbReference>
<evidence type="ECO:0000256" key="4">
    <source>
        <dbReference type="ARBA" id="ARBA00024200"/>
    </source>
</evidence>
<evidence type="ECO:0000256" key="1">
    <source>
        <dbReference type="ARBA" id="ARBA00005046"/>
    </source>
</evidence>
<dbReference type="PANTHER" id="PTHR33359">
    <property type="entry name" value="MOLYBDOPTERIN SYNTHASE SULFUR CARRIER SUBUNIT"/>
    <property type="match status" value="1"/>
</dbReference>
<dbReference type="EMBL" id="ADVL01000393">
    <property type="protein sequence ID" value="EFH11435.1"/>
    <property type="molecule type" value="Genomic_DNA"/>
</dbReference>
<dbReference type="CDD" id="cd00754">
    <property type="entry name" value="Ubl_MoaD"/>
    <property type="match status" value="1"/>
</dbReference>
<dbReference type="InterPro" id="IPR003749">
    <property type="entry name" value="ThiS/MoaD-like"/>
</dbReference>
<dbReference type="GO" id="GO:0006777">
    <property type="term" value="P:Mo-molybdopterin cofactor biosynthetic process"/>
    <property type="evidence" value="ECO:0007669"/>
    <property type="project" value="UniProtKB-KW"/>
</dbReference>
<keyword evidence="7" id="KW-1185">Reference proteome</keyword>
<organism evidence="6 7">
    <name type="scientific">Pseudoroseomonas cervicalis ATCC 49957</name>
    <dbReference type="NCBI Taxonomy" id="525371"/>
    <lineage>
        <taxon>Bacteria</taxon>
        <taxon>Pseudomonadati</taxon>
        <taxon>Pseudomonadota</taxon>
        <taxon>Alphaproteobacteria</taxon>
        <taxon>Acetobacterales</taxon>
        <taxon>Roseomonadaceae</taxon>
        <taxon>Roseomonas</taxon>
    </lineage>
</organism>
<evidence type="ECO:0000256" key="2">
    <source>
        <dbReference type="ARBA" id="ARBA00022741"/>
    </source>
</evidence>
<dbReference type="UniPathway" id="UPA00344"/>
<dbReference type="NCBIfam" id="TIGR01682">
    <property type="entry name" value="moaD"/>
    <property type="match status" value="1"/>
</dbReference>
<comment type="caution">
    <text evidence="6">The sequence shown here is derived from an EMBL/GenBank/DDBJ whole genome shotgun (WGS) entry which is preliminary data.</text>
</comment>
<keyword evidence="2" id="KW-0547">Nucleotide-binding</keyword>
<gene>
    <name evidence="6" type="primary">moaD</name>
    <name evidence="6" type="ORF">HMPREF0731_2346</name>
</gene>
<dbReference type="InterPro" id="IPR016155">
    <property type="entry name" value="Mopterin_synth/thiamin_S_b"/>
</dbReference>
<sequence length="85" mass="8888">MAVEILYFAWVRQKVGKGAERIALPPGATDIAGLMAHLAAQSPGHAEAFAHGKQIRAAVNQEFVAPGHPVKDGDEVAFFPPVTGG</sequence>
<dbReference type="Gene3D" id="3.10.20.30">
    <property type="match status" value="1"/>
</dbReference>
<dbReference type="RefSeq" id="WP_007006240.1">
    <property type="nucleotide sequence ID" value="NZ_GG770982.1"/>
</dbReference>
<dbReference type="PANTHER" id="PTHR33359:SF1">
    <property type="entry name" value="MOLYBDOPTERIN SYNTHASE SULFUR CARRIER SUBUNIT"/>
    <property type="match status" value="1"/>
</dbReference>
<evidence type="ECO:0000256" key="5">
    <source>
        <dbReference type="ARBA" id="ARBA00024247"/>
    </source>
</evidence>
<keyword evidence="3" id="KW-0501">Molybdenum cofactor biosynthesis</keyword>
<dbReference type="InterPro" id="IPR044672">
    <property type="entry name" value="MOCS2A"/>
</dbReference>
<protein>
    <recommendedName>
        <fullName evidence="5">Molybdopterin synthase sulfur carrier subunit</fullName>
    </recommendedName>
</protein>
<dbReference type="SUPFAM" id="SSF54285">
    <property type="entry name" value="MoaD/ThiS"/>
    <property type="match status" value="1"/>
</dbReference>